<dbReference type="InterPro" id="IPR029058">
    <property type="entry name" value="AB_hydrolase_fold"/>
</dbReference>
<dbReference type="Pfam" id="PF00756">
    <property type="entry name" value="Esterase"/>
    <property type="match status" value="1"/>
</dbReference>
<dbReference type="GO" id="GO:0016747">
    <property type="term" value="F:acyltransferase activity, transferring groups other than amino-acyl groups"/>
    <property type="evidence" value="ECO:0007669"/>
    <property type="project" value="TreeGrafter"/>
</dbReference>
<dbReference type="EMBL" id="CZBY01000001">
    <property type="protein sequence ID" value="CUQ81070.1"/>
    <property type="molecule type" value="Genomic_DNA"/>
</dbReference>
<dbReference type="Proteomes" id="UP000095662">
    <property type="component" value="Unassembled WGS sequence"/>
</dbReference>
<evidence type="ECO:0000313" key="2">
    <source>
        <dbReference type="Proteomes" id="UP000095662"/>
    </source>
</evidence>
<dbReference type="PANTHER" id="PTHR48098">
    <property type="entry name" value="ENTEROCHELIN ESTERASE-RELATED"/>
    <property type="match status" value="1"/>
</dbReference>
<dbReference type="STRING" id="39492.ERS852540_00188"/>
<dbReference type="PANTHER" id="PTHR48098:SF1">
    <property type="entry name" value="DIACYLGLYCEROL ACYLTRANSFERASE_MYCOLYLTRANSFERASE AG85A"/>
    <property type="match status" value="1"/>
</dbReference>
<accession>A0A174ZD88</accession>
<dbReference type="InterPro" id="IPR050583">
    <property type="entry name" value="Mycobacterial_A85_antigen"/>
</dbReference>
<dbReference type="Gene3D" id="3.40.50.1820">
    <property type="entry name" value="alpha/beta hydrolase"/>
    <property type="match status" value="1"/>
</dbReference>
<dbReference type="EC" id="3.2.1.8" evidence="1"/>
<dbReference type="AlphaFoldDB" id="A0A174ZD88"/>
<dbReference type="GO" id="GO:0031176">
    <property type="term" value="F:endo-1,4-beta-xylanase activity"/>
    <property type="evidence" value="ECO:0007669"/>
    <property type="project" value="UniProtKB-EC"/>
</dbReference>
<keyword evidence="1" id="KW-0858">Xylan degradation</keyword>
<sequence length="258" mass="29529">MSQIDIRFFSRSLNRHTSFKMYIPDDKRNYGGVYDKQNMKTLFILHGYTQDGNNWIPEYISEKYNFAVVIPHGENSFWLDGLSTGHKYCTYVGEELIDYIRNTFGLAQTVEDTAIMGYSMGGFGALHTAFTYPDTFGKVCAMSSALIVHEISGMKDGGDNGVANYAYYHECFGNLDEVVASDNNPEILVKRLSQENKKIPQIYMACGTEDFLLENNRQFHRFLDSNNIPHIYLESGGGHDMTFWNEYVVKFTDMMFGK</sequence>
<dbReference type="SUPFAM" id="SSF53474">
    <property type="entry name" value="alpha/beta-Hydrolases"/>
    <property type="match status" value="1"/>
</dbReference>
<keyword evidence="1" id="KW-0326">Glycosidase</keyword>
<keyword evidence="1" id="KW-0378">Hydrolase</keyword>
<keyword evidence="1" id="KW-0119">Carbohydrate metabolism</keyword>
<protein>
    <submittedName>
        <fullName evidence="1">Endo-1,4-beta-xylanase Z</fullName>
        <ecNumber evidence="1">3.2.1.8</ecNumber>
    </submittedName>
</protein>
<proteinExistence type="predicted"/>
<name>A0A174ZD88_9FIRM</name>
<gene>
    <name evidence="1" type="primary">xynZ</name>
    <name evidence="1" type="ORF">ERS852540_00188</name>
</gene>
<dbReference type="InterPro" id="IPR000801">
    <property type="entry name" value="Esterase-like"/>
</dbReference>
<evidence type="ECO:0000313" key="1">
    <source>
        <dbReference type="EMBL" id="CUQ81070.1"/>
    </source>
</evidence>
<reference evidence="1 2" key="1">
    <citation type="submission" date="2015-09" db="EMBL/GenBank/DDBJ databases">
        <authorList>
            <consortium name="Pathogen Informatics"/>
        </authorList>
    </citation>
    <scope>NUCLEOTIDE SEQUENCE [LARGE SCALE GENOMIC DNA]</scope>
    <source>
        <strain evidence="1 2">2789STDY5834928</strain>
    </source>
</reference>
<keyword evidence="1" id="KW-0624">Polysaccharide degradation</keyword>
<organism evidence="1 2">
    <name type="scientific">[Eubacterium] siraeum</name>
    <dbReference type="NCBI Taxonomy" id="39492"/>
    <lineage>
        <taxon>Bacteria</taxon>
        <taxon>Bacillati</taxon>
        <taxon>Bacillota</taxon>
        <taxon>Clostridia</taxon>
        <taxon>Eubacteriales</taxon>
        <taxon>Oscillospiraceae</taxon>
        <taxon>Oscillospiraceae incertae sedis</taxon>
    </lineage>
</organism>
<dbReference type="GO" id="GO:0045493">
    <property type="term" value="P:xylan catabolic process"/>
    <property type="evidence" value="ECO:0007669"/>
    <property type="project" value="UniProtKB-KW"/>
</dbReference>